<reference evidence="2 3" key="1">
    <citation type="submission" date="2021-05" db="EMBL/GenBank/DDBJ databases">
        <title>Direct Submission.</title>
        <authorList>
            <person name="Li K."/>
            <person name="Gao J."/>
        </authorList>
    </citation>
    <scope>NUCLEOTIDE SEQUENCE [LARGE SCALE GENOMIC DNA]</scope>
    <source>
        <strain evidence="2 3">Mg02</strain>
    </source>
</reference>
<keyword evidence="3" id="KW-1185">Reference proteome</keyword>
<dbReference type="RefSeq" id="WP_220562033.1">
    <property type="nucleotide sequence ID" value="NZ_CP074133.1"/>
</dbReference>
<evidence type="ECO:0000313" key="2">
    <source>
        <dbReference type="EMBL" id="QUX20836.1"/>
    </source>
</evidence>
<name>A0ABX8BF12_9ACTN</name>
<feature type="signal peptide" evidence="1">
    <location>
        <begin position="1"/>
        <end position="29"/>
    </location>
</feature>
<dbReference type="EMBL" id="CP074133">
    <property type="protein sequence ID" value="QUX20836.1"/>
    <property type="molecule type" value="Genomic_DNA"/>
</dbReference>
<gene>
    <name evidence="2" type="ORF">KGD84_20435</name>
</gene>
<proteinExistence type="predicted"/>
<evidence type="ECO:0000313" key="3">
    <source>
        <dbReference type="Proteomes" id="UP000676079"/>
    </source>
</evidence>
<dbReference type="Proteomes" id="UP000676079">
    <property type="component" value="Chromosome"/>
</dbReference>
<protein>
    <submittedName>
        <fullName evidence="2">Uncharacterized protein</fullName>
    </submittedName>
</protein>
<organism evidence="2 3">
    <name type="scientific">Nocardiopsis changdeensis</name>
    <dbReference type="NCBI Taxonomy" id="2831969"/>
    <lineage>
        <taxon>Bacteria</taxon>
        <taxon>Bacillati</taxon>
        <taxon>Actinomycetota</taxon>
        <taxon>Actinomycetes</taxon>
        <taxon>Streptosporangiales</taxon>
        <taxon>Nocardiopsidaceae</taxon>
        <taxon>Nocardiopsis</taxon>
    </lineage>
</organism>
<keyword evidence="1" id="KW-0732">Signal</keyword>
<evidence type="ECO:0000256" key="1">
    <source>
        <dbReference type="SAM" id="SignalP"/>
    </source>
</evidence>
<sequence length="92" mass="9829">MPVPFARRAAALLLTLPLALLAESAPAWADPAPAAEPAWEYAGTYSSILGPGGRTSCDYAGRRGLEAGEWTDYRCTPIIVGPPNTVRLYVLR</sequence>
<accession>A0ABX8BF12</accession>
<feature type="chain" id="PRO_5045384095" evidence="1">
    <location>
        <begin position="30"/>
        <end position="92"/>
    </location>
</feature>